<dbReference type="PROSITE" id="PS51257">
    <property type="entry name" value="PROKAR_LIPOPROTEIN"/>
    <property type="match status" value="1"/>
</dbReference>
<feature type="signal peptide" evidence="1">
    <location>
        <begin position="1"/>
        <end position="19"/>
    </location>
</feature>
<dbReference type="SUPFAM" id="SSF50956">
    <property type="entry name" value="Thermostable phytase (3-phytase)"/>
    <property type="match status" value="1"/>
</dbReference>
<dbReference type="GO" id="GO:0016158">
    <property type="term" value="F:inositol hexakisphosphate 3-phosphatase activity"/>
    <property type="evidence" value="ECO:0007669"/>
    <property type="project" value="InterPro"/>
</dbReference>
<evidence type="ECO:0000313" key="3">
    <source>
        <dbReference type="EMBL" id="QUT06191.1"/>
    </source>
</evidence>
<dbReference type="KEGG" id="spph:KFK14_01500"/>
<keyword evidence="4" id="KW-1185">Reference proteome</keyword>
<dbReference type="EMBL" id="CP073910">
    <property type="protein sequence ID" value="QUT06191.1"/>
    <property type="molecule type" value="Genomic_DNA"/>
</dbReference>
<keyword evidence="1" id="KW-0732">Signal</keyword>
<dbReference type="AlphaFoldDB" id="A0A975Q209"/>
<dbReference type="InterPro" id="IPR003431">
    <property type="entry name" value="B-propeller_Phytase"/>
</dbReference>
<evidence type="ECO:0000259" key="2">
    <source>
        <dbReference type="PROSITE" id="PS51662"/>
    </source>
</evidence>
<gene>
    <name evidence="3" type="ORF">KFK14_01500</name>
</gene>
<reference evidence="3" key="1">
    <citation type="submission" date="2021-04" db="EMBL/GenBank/DDBJ databases">
        <title>Isolation of p-tert-butylphenol degrading bacteria Sphingobium phenoxybenzoativorans Tas13 from active sludge.</title>
        <authorList>
            <person name="Li Y."/>
        </authorList>
    </citation>
    <scope>NUCLEOTIDE SEQUENCE</scope>
    <source>
        <strain evidence="3">Tas13</strain>
    </source>
</reference>
<evidence type="ECO:0000313" key="4">
    <source>
        <dbReference type="Proteomes" id="UP000681425"/>
    </source>
</evidence>
<feature type="chain" id="PRO_5036940981" evidence="1">
    <location>
        <begin position="20"/>
        <end position="354"/>
    </location>
</feature>
<dbReference type="InterPro" id="IPR011042">
    <property type="entry name" value="6-blade_b-propeller_TolB-like"/>
</dbReference>
<dbReference type="PROSITE" id="PS51662">
    <property type="entry name" value="BP_PHYTASE"/>
    <property type="match status" value="1"/>
</dbReference>
<feature type="domain" description="BPP" evidence="2">
    <location>
        <begin position="29"/>
        <end position="351"/>
    </location>
</feature>
<dbReference type="Gene3D" id="2.120.10.30">
    <property type="entry name" value="TolB, C-terminal domain"/>
    <property type="match status" value="1"/>
</dbReference>
<organism evidence="3 4">
    <name type="scientific">Sphingobium phenoxybenzoativorans</name>
    <dbReference type="NCBI Taxonomy" id="1592790"/>
    <lineage>
        <taxon>Bacteria</taxon>
        <taxon>Pseudomonadati</taxon>
        <taxon>Pseudomonadota</taxon>
        <taxon>Alphaproteobacteria</taxon>
        <taxon>Sphingomonadales</taxon>
        <taxon>Sphingomonadaceae</taxon>
        <taxon>Sphingobium</taxon>
    </lineage>
</organism>
<dbReference type="RefSeq" id="WP_212609625.1">
    <property type="nucleotide sequence ID" value="NZ_CP073910.1"/>
</dbReference>
<dbReference type="Proteomes" id="UP000681425">
    <property type="component" value="Chromosome"/>
</dbReference>
<accession>A0A975Q209</accession>
<evidence type="ECO:0000256" key="1">
    <source>
        <dbReference type="SAM" id="SignalP"/>
    </source>
</evidence>
<sequence>MRKIMIPAALIALSACAAAGEKEIPVEQRIANAAPAVSVTARGETEPVGTVNDDAADDPAIWRNAADPKASLIIGTDKKAGIYVYGLDGAKKTFLPAGAINNIDLREGVSVNGKPSILVAASDRTDRMQAKLALFTLDPASATLTRLGTLPVGTGEAYGFCMGVVGGAMHAVVVIKPGKIVDMTLDLSGATPAIAASREMTNATLSEGCVIDDRTSQLYVSEEDVAIWRFDLTQTQPAPVRFATVDSKILVADSEGLAIASDGANGGYLIASSQGDNAFTLYRLPAGDYAGRFRIADGKFGGTSDTDGIELVQGDFGPDYPGGLFVAQDGHNAPHAQNFKLLAWDDIKAAVGVK</sequence>
<protein>
    <submittedName>
        <fullName evidence="3">Phytase</fullName>
    </submittedName>
</protein>
<proteinExistence type="predicted"/>
<dbReference type="Pfam" id="PF02333">
    <property type="entry name" value="Phytase"/>
    <property type="match status" value="1"/>
</dbReference>
<name>A0A975Q209_9SPHN</name>